<accession>A0A1I1B384</accession>
<dbReference type="STRING" id="84698.SAMN04488528_10546"/>
<keyword evidence="1" id="KW-0472">Membrane</keyword>
<sequence>MKGNKRSGLSKLLIFLGFLFVIILALVITYYSSFYPKTDVKQLNSTIVIDKGYMIKKFLPDKFNLSLKEIFVESDASFNQDEITDFFILAFNEIPELKENVTGLKAKIENDTINLYINFKYKGLPVESKLIFTGESIDGKGVFHYKEGNVGFLNISKDRIFSNLQDTSIVQFDKDNGNVILSFEGIKQLDIKDVTIKDNEISFVFRGTLKFYNFSFK</sequence>
<evidence type="ECO:0000256" key="1">
    <source>
        <dbReference type="SAM" id="Phobius"/>
    </source>
</evidence>
<reference evidence="2 3" key="1">
    <citation type="submission" date="2016-10" db="EMBL/GenBank/DDBJ databases">
        <authorList>
            <person name="de Groot N.N."/>
        </authorList>
    </citation>
    <scope>NUCLEOTIDE SEQUENCE [LARGE SCALE GENOMIC DNA]</scope>
    <source>
        <strain evidence="2 3">DSM 12271</strain>
    </source>
</reference>
<protein>
    <submittedName>
        <fullName evidence="2">Uncharacterized protein</fullName>
    </submittedName>
</protein>
<evidence type="ECO:0000313" key="3">
    <source>
        <dbReference type="Proteomes" id="UP000198619"/>
    </source>
</evidence>
<dbReference type="AlphaFoldDB" id="A0A1I1B384"/>
<dbReference type="EMBL" id="FOKI01000054">
    <property type="protein sequence ID" value="SFB43158.1"/>
    <property type="molecule type" value="Genomic_DNA"/>
</dbReference>
<dbReference type="OrthoDB" id="1906601at2"/>
<keyword evidence="1" id="KW-0812">Transmembrane</keyword>
<dbReference type="Proteomes" id="UP000198619">
    <property type="component" value="Unassembled WGS sequence"/>
</dbReference>
<evidence type="ECO:0000313" key="2">
    <source>
        <dbReference type="EMBL" id="SFB43158.1"/>
    </source>
</evidence>
<feature type="transmembrane region" description="Helical" evidence="1">
    <location>
        <begin position="12"/>
        <end position="31"/>
    </location>
</feature>
<keyword evidence="1" id="KW-1133">Transmembrane helix</keyword>
<gene>
    <name evidence="2" type="ORF">SAMN04488528_10546</name>
</gene>
<keyword evidence="3" id="KW-1185">Reference proteome</keyword>
<proteinExistence type="predicted"/>
<organism evidence="2 3">
    <name type="scientific">Clostridium frigidicarnis</name>
    <dbReference type="NCBI Taxonomy" id="84698"/>
    <lineage>
        <taxon>Bacteria</taxon>
        <taxon>Bacillati</taxon>
        <taxon>Bacillota</taxon>
        <taxon>Clostridia</taxon>
        <taxon>Eubacteriales</taxon>
        <taxon>Clostridiaceae</taxon>
        <taxon>Clostridium</taxon>
    </lineage>
</organism>
<dbReference type="RefSeq" id="WP_090043069.1">
    <property type="nucleotide sequence ID" value="NZ_FOKI01000054.1"/>
</dbReference>
<name>A0A1I1B384_9CLOT</name>